<keyword evidence="2" id="KW-0732">Signal</keyword>
<evidence type="ECO:0008006" key="5">
    <source>
        <dbReference type="Google" id="ProtNLM"/>
    </source>
</evidence>
<dbReference type="AlphaFoldDB" id="A0A5C8UNE4"/>
<gene>
    <name evidence="3" type="ORF">FVP33_14545</name>
</gene>
<feature type="chain" id="PRO_5022713101" description="Prealbumin-like fold domain-containing protein" evidence="2">
    <location>
        <begin position="18"/>
        <end position="811"/>
    </location>
</feature>
<evidence type="ECO:0000256" key="2">
    <source>
        <dbReference type="SAM" id="SignalP"/>
    </source>
</evidence>
<keyword evidence="1" id="KW-0812">Transmembrane</keyword>
<feature type="signal peptide" evidence="2">
    <location>
        <begin position="1"/>
        <end position="17"/>
    </location>
</feature>
<sequence>MLAVGLVAVGVAAPASAQLNQPSDWVTLPGEACVNVGYSTNDSASNPYVLPAAMPVGLPAGGTYSKVIVKAGNTGTSVVHENTVYAPIEVTGTTVKWIYRAALAAGDTFVHDEKPSISHVIVCAVPAPVPVAKCIPDSAISYTYNPADNSGVVTVANPKGSTGVLCAPLYITATSWKYKQNAVWGQTLDVVNKVAITTPGTYPYSAAVSCGQGDIYASRYAFIEPTPELTGPQPWEKFLSGLGFATSTPGNTYTQQPTNCYGLVVPVAPTLTLASACGVYGTVTPAVTDGVLYTTVFTKATGDYTVTATPTAGHHFAGWVGSKVWSGNVGVYVDCVLKPTVTITTGECYADAGYSSKMVSAVFNNVGSNVAVTFTGAGVSETVPAGQSTTVQLSPVGNAGASLVFTAAGQTFTLAVPAFADCGAETDPSASVAVGACVYDENGTAGARSVEFTFDNSKSNRAVDFVVASLPQLNRTVAAGATVKVSADDVSAAGGSYTVTADGLTFTLSVPACPEPTRPEPVTTHKVVESAPDCSTSSVTITTTDTTTSWVFDGAKAEWVRGDDIVTVATSTRDLTKGEAAHCITIPTDPTSHDQVCLSNDESATLVSGYISVVLQAGVRYTIHNTADADATNDIVATKADTSLEPGTYRVTAEALPGYTLAPFDPFPLFTIASAGACEQLPSHALADGSATGTDQVCSANTLKSGYITVALDQGLSYFIDGVELTSAVTNEKPGTYVVTGVAQDGFQWNGDPWTIVIAAASSSCLTVVTELKTLAFTGFTGGAGYLGLAGLMLLLGGALTLWSRRRNARP</sequence>
<evidence type="ECO:0000313" key="3">
    <source>
        <dbReference type="EMBL" id="TXN29388.1"/>
    </source>
</evidence>
<protein>
    <recommendedName>
        <fullName evidence="5">Prealbumin-like fold domain-containing protein</fullName>
    </recommendedName>
</protein>
<dbReference type="EMBL" id="VRMG01000009">
    <property type="protein sequence ID" value="TXN29388.1"/>
    <property type="molecule type" value="Genomic_DNA"/>
</dbReference>
<evidence type="ECO:0000256" key="1">
    <source>
        <dbReference type="SAM" id="Phobius"/>
    </source>
</evidence>
<organism evidence="3 4">
    <name type="scientific">Lacisediminihabitans profunda</name>
    <dbReference type="NCBI Taxonomy" id="2594790"/>
    <lineage>
        <taxon>Bacteria</taxon>
        <taxon>Bacillati</taxon>
        <taxon>Actinomycetota</taxon>
        <taxon>Actinomycetes</taxon>
        <taxon>Micrococcales</taxon>
        <taxon>Microbacteriaceae</taxon>
        <taxon>Lacisediminihabitans</taxon>
    </lineage>
</organism>
<comment type="caution">
    <text evidence="3">The sequence shown here is derived from an EMBL/GenBank/DDBJ whole genome shotgun (WGS) entry which is preliminary data.</text>
</comment>
<keyword evidence="4" id="KW-1185">Reference proteome</keyword>
<proteinExistence type="predicted"/>
<accession>A0A5C8UNE4</accession>
<evidence type="ECO:0000313" key="4">
    <source>
        <dbReference type="Proteomes" id="UP000321379"/>
    </source>
</evidence>
<name>A0A5C8UNE4_9MICO</name>
<dbReference type="Proteomes" id="UP000321379">
    <property type="component" value="Unassembled WGS sequence"/>
</dbReference>
<keyword evidence="1" id="KW-1133">Transmembrane helix</keyword>
<reference evidence="3 4" key="1">
    <citation type="submission" date="2019-08" db="EMBL/GenBank/DDBJ databases">
        <title>Bacterial whole genome sequence for Glaciihabitans sp. CHu50b-6-2.</title>
        <authorList>
            <person name="Jin L."/>
        </authorList>
    </citation>
    <scope>NUCLEOTIDE SEQUENCE [LARGE SCALE GENOMIC DNA]</scope>
    <source>
        <strain evidence="3 4">CHu50b-6-2</strain>
    </source>
</reference>
<keyword evidence="1" id="KW-0472">Membrane</keyword>
<feature type="transmembrane region" description="Helical" evidence="1">
    <location>
        <begin position="783"/>
        <end position="803"/>
    </location>
</feature>